<comment type="subcellular location">
    <subcellularLocation>
        <location evidence="2">Secreted</location>
    </subcellularLocation>
</comment>
<keyword evidence="6" id="KW-0479">Metal-binding</keyword>
<dbReference type="GO" id="GO:0008270">
    <property type="term" value="F:zinc ion binding"/>
    <property type="evidence" value="ECO:0007669"/>
    <property type="project" value="InterPro"/>
</dbReference>
<keyword evidence="9" id="KW-0862">Zinc</keyword>
<keyword evidence="5" id="KW-0645">Protease</keyword>
<dbReference type="SUPFAM" id="SSF55486">
    <property type="entry name" value="Metalloproteases ('zincins'), catalytic domain"/>
    <property type="match status" value="1"/>
</dbReference>
<evidence type="ECO:0000256" key="1">
    <source>
        <dbReference type="ARBA" id="ARBA00001913"/>
    </source>
</evidence>
<evidence type="ECO:0000256" key="6">
    <source>
        <dbReference type="ARBA" id="ARBA00022723"/>
    </source>
</evidence>
<dbReference type="OrthoDB" id="733404at2"/>
<dbReference type="GO" id="GO:0005615">
    <property type="term" value="C:extracellular space"/>
    <property type="evidence" value="ECO:0007669"/>
    <property type="project" value="InterPro"/>
</dbReference>
<dbReference type="Proteomes" id="UP000305709">
    <property type="component" value="Unassembled WGS sequence"/>
</dbReference>
<evidence type="ECO:0000256" key="5">
    <source>
        <dbReference type="ARBA" id="ARBA00022670"/>
    </source>
</evidence>
<dbReference type="GO" id="GO:0031012">
    <property type="term" value="C:extracellular matrix"/>
    <property type="evidence" value="ECO:0007669"/>
    <property type="project" value="InterPro"/>
</dbReference>
<dbReference type="GO" id="GO:0004222">
    <property type="term" value="F:metalloendopeptidase activity"/>
    <property type="evidence" value="ECO:0007669"/>
    <property type="project" value="InterPro"/>
</dbReference>
<dbReference type="InterPro" id="IPR006026">
    <property type="entry name" value="Peptidase_Metallo"/>
</dbReference>
<evidence type="ECO:0000313" key="13">
    <source>
        <dbReference type="Proteomes" id="UP000305709"/>
    </source>
</evidence>
<dbReference type="PROSITE" id="PS00330">
    <property type="entry name" value="HEMOLYSIN_CALCIUM"/>
    <property type="match status" value="3"/>
</dbReference>
<dbReference type="SUPFAM" id="SSF51120">
    <property type="entry name" value="beta-Roll"/>
    <property type="match status" value="2"/>
</dbReference>
<dbReference type="InterPro" id="IPR018511">
    <property type="entry name" value="Hemolysin-typ_Ca-bd_CS"/>
</dbReference>
<comment type="cofactor">
    <cofactor evidence="1">
        <name>Ca(2+)</name>
        <dbReference type="ChEBI" id="CHEBI:29108"/>
    </cofactor>
</comment>
<dbReference type="InterPro" id="IPR013858">
    <property type="entry name" value="Peptidase_M10B_C"/>
</dbReference>
<feature type="domain" description="Peptidase metallopeptidase" evidence="11">
    <location>
        <begin position="49"/>
        <end position="208"/>
    </location>
</feature>
<keyword evidence="7" id="KW-0677">Repeat</keyword>
<dbReference type="GO" id="GO:0006508">
    <property type="term" value="P:proteolysis"/>
    <property type="evidence" value="ECO:0007669"/>
    <property type="project" value="UniProtKB-KW"/>
</dbReference>
<evidence type="ECO:0000256" key="2">
    <source>
        <dbReference type="ARBA" id="ARBA00004613"/>
    </source>
</evidence>
<dbReference type="SMART" id="SM00235">
    <property type="entry name" value="ZnMc"/>
    <property type="match status" value="1"/>
</dbReference>
<dbReference type="InterPro" id="IPR001818">
    <property type="entry name" value="Pept_M10_metallopeptidase"/>
</dbReference>
<dbReference type="InterPro" id="IPR001343">
    <property type="entry name" value="Hemolysn_Ca-bd"/>
</dbReference>
<organism evidence="12 13">
    <name type="scientific">Rubellimicrobium roseum</name>
    <dbReference type="NCBI Taxonomy" id="687525"/>
    <lineage>
        <taxon>Bacteria</taxon>
        <taxon>Pseudomonadati</taxon>
        <taxon>Pseudomonadota</taxon>
        <taxon>Alphaproteobacteria</taxon>
        <taxon>Rhodobacterales</taxon>
        <taxon>Roseobacteraceae</taxon>
        <taxon>Rubellimicrobium</taxon>
    </lineage>
</organism>
<dbReference type="PRINTS" id="PR00313">
    <property type="entry name" value="CABNDNGRPT"/>
</dbReference>
<reference evidence="12 13" key="1">
    <citation type="submission" date="2019-06" db="EMBL/GenBank/DDBJ databases">
        <authorList>
            <person name="Jiang L."/>
        </authorList>
    </citation>
    <scope>NUCLEOTIDE SEQUENCE [LARGE SCALE GENOMIC DNA]</scope>
    <source>
        <strain evidence="12 13">YIM 48858</strain>
    </source>
</reference>
<evidence type="ECO:0000256" key="4">
    <source>
        <dbReference type="ARBA" id="ARBA00022525"/>
    </source>
</evidence>
<keyword evidence="13" id="KW-1185">Reference proteome</keyword>
<dbReference type="PANTHER" id="PTHR38340:SF1">
    <property type="entry name" value="S-LAYER PROTEIN"/>
    <property type="match status" value="1"/>
</dbReference>
<comment type="caution">
    <text evidence="12">The sequence shown here is derived from an EMBL/GenBank/DDBJ whole genome shotgun (WGS) entry which is preliminary data.</text>
</comment>
<feature type="region of interest" description="Disordered" evidence="10">
    <location>
        <begin position="348"/>
        <end position="367"/>
    </location>
</feature>
<dbReference type="Gene3D" id="2.150.10.10">
    <property type="entry name" value="Serralysin-like metalloprotease, C-terminal"/>
    <property type="match status" value="2"/>
</dbReference>
<evidence type="ECO:0000256" key="8">
    <source>
        <dbReference type="ARBA" id="ARBA00022801"/>
    </source>
</evidence>
<dbReference type="Pfam" id="PF08548">
    <property type="entry name" value="Peptidase_M10_C"/>
    <property type="match status" value="1"/>
</dbReference>
<evidence type="ECO:0000256" key="3">
    <source>
        <dbReference type="ARBA" id="ARBA00009490"/>
    </source>
</evidence>
<dbReference type="AlphaFoldDB" id="A0A5C4NL35"/>
<name>A0A5C4NL35_9RHOB</name>
<accession>A0A5C4NL35</accession>
<keyword evidence="4" id="KW-0964">Secreted</keyword>
<evidence type="ECO:0000256" key="10">
    <source>
        <dbReference type="SAM" id="MobiDB-lite"/>
    </source>
</evidence>
<dbReference type="Pfam" id="PF00413">
    <property type="entry name" value="Peptidase_M10"/>
    <property type="match status" value="1"/>
</dbReference>
<evidence type="ECO:0000313" key="12">
    <source>
        <dbReference type="EMBL" id="TNC74832.1"/>
    </source>
</evidence>
<dbReference type="InterPro" id="IPR050557">
    <property type="entry name" value="RTX_toxin/Mannuronan_C5-epim"/>
</dbReference>
<feature type="compositionally biased region" description="Basic and acidic residues" evidence="10">
    <location>
        <begin position="348"/>
        <end position="364"/>
    </location>
</feature>
<dbReference type="InterPro" id="IPR011049">
    <property type="entry name" value="Serralysin-like_metalloprot_C"/>
</dbReference>
<sequence>MRRGWPAAPLPIPIPTARPGASMLPIGTLDQLARYLTHGHWADYDEDWRSFDDGSAGTTVIGVDLSGLTGPVQRLARAAMEAWETVADIDFHEVARGAAQIVFDDAEPGGWAEATGLQGNLATLAKVNIGPDTLDEGTTLDSYAYFVALHELGHALGLGHQGPYDGDAVYPRDAVFANDSTSLSVMSYFFRGFDNPTDPATEAYEVTPMLADIVAIQSLYGAPRGGITAGDTLWGRGMATETWFGRLMGAVTGDQPDDRLLWGSDIAITFYDEGGHDRLDLGWAVKDQRINLRPGTFSDVGDGRKNLAIARGTVIEDVVAGAGDDRVTGNAAANRLLGGAGHDTLRGLGGDDRLDGGRGGDRLEGQVGRDQLLAGTGNDHLDGGEGADRLLGGAGNDSLLGGDGDDRLIGGVGTDVLRGGSGADVFVLDAAPGTDRVMGFQDDRDRLQLDDALWGGGLTARQVIAAARTVDDHLVFDWDRGGLALWGIGKAALLDDLVIV</sequence>
<dbReference type="CDD" id="cd04277">
    <property type="entry name" value="ZnMc_serralysin_like"/>
    <property type="match status" value="1"/>
</dbReference>
<proteinExistence type="inferred from homology"/>
<gene>
    <name evidence="12" type="ORF">FHG71_01490</name>
</gene>
<protein>
    <recommendedName>
        <fullName evidence="11">Peptidase metallopeptidase domain-containing protein</fullName>
    </recommendedName>
</protein>
<dbReference type="Pfam" id="PF00353">
    <property type="entry name" value="HemolysinCabind"/>
    <property type="match status" value="3"/>
</dbReference>
<evidence type="ECO:0000256" key="7">
    <source>
        <dbReference type="ARBA" id="ARBA00022737"/>
    </source>
</evidence>
<dbReference type="GO" id="GO:0005509">
    <property type="term" value="F:calcium ion binding"/>
    <property type="evidence" value="ECO:0007669"/>
    <property type="project" value="InterPro"/>
</dbReference>
<evidence type="ECO:0000259" key="11">
    <source>
        <dbReference type="SMART" id="SM00235"/>
    </source>
</evidence>
<comment type="similarity">
    <text evidence="3">Belongs to the peptidase M10B family.</text>
</comment>
<dbReference type="Gene3D" id="3.40.390.10">
    <property type="entry name" value="Collagenase (Catalytic Domain)"/>
    <property type="match status" value="1"/>
</dbReference>
<dbReference type="InterPro" id="IPR034033">
    <property type="entry name" value="Serralysin-like"/>
</dbReference>
<dbReference type="EMBL" id="VDFV01000001">
    <property type="protein sequence ID" value="TNC74832.1"/>
    <property type="molecule type" value="Genomic_DNA"/>
</dbReference>
<keyword evidence="8" id="KW-0378">Hydrolase</keyword>
<evidence type="ECO:0000256" key="9">
    <source>
        <dbReference type="ARBA" id="ARBA00022833"/>
    </source>
</evidence>
<dbReference type="InterPro" id="IPR024079">
    <property type="entry name" value="MetalloPept_cat_dom_sf"/>
</dbReference>
<dbReference type="PANTHER" id="PTHR38340">
    <property type="entry name" value="S-LAYER PROTEIN"/>
    <property type="match status" value="1"/>
</dbReference>